<sequence length="619" mass="70413">MSSYYNYKVLLLLVLLLLFSSTLYFEYFSPNISILGYSLKGKHSDCPKSDLRQSDYRKNLADRIAKVQLAIARTAGSGARAIDSKWALQLSEVVAELDPRRRSSSGTSSVENNFSARFPGMGPATSTTSGGQPRSVCPEVYDKKGSPYFQSSMYQENCTYVPKFHEILTVLLISQSWDPEEVIFIANRITKYYDVKIVGLIQNSTHLRTSIPEKLTYLEVKHAESDSEAISRAIKLIKTPFVLLGNNLSQFNNQSSLERLVRVLDELPSVKVAAGAARDSQGRWIHGCLQQNMENYHATYDIGYYTSKYECMYCDDLLTPFVTHTKLFKQVPLAKGLNGPIVFHDWFVRVRYAGHLAVTCPDVMFYVHTHPIMTASDWRKFAQKWSLNRIKSYNDTVLQFSCSEAKISCKGIGTLVKSFLIPPCCLNTILGEIGYILDFADQNKLHYELQAGSVLGAMKMGTHLPWDLDMDFIIACGDMKKWMTIKDEYLKKKNCNLRIHNKKTYFSIHCPVLFYEFICRHSSKNHLSRILLPEEFINIPTKINFGGRWTNAISTPGLYSRNKYGMEDLRHAPHWRHLKPGSKDGNYDNPGAWQKCSKPNHHACLDHFPADGNLQFVNG</sequence>
<proteinExistence type="predicted"/>
<evidence type="ECO:0000313" key="3">
    <source>
        <dbReference type="EMBL" id="CAL4068051.1"/>
    </source>
</evidence>
<keyword evidence="4" id="KW-1185">Reference proteome</keyword>
<accession>A0AAV2Q3C4</accession>
<name>A0AAV2Q3C4_MEGNR</name>
<evidence type="ECO:0000259" key="2">
    <source>
        <dbReference type="Pfam" id="PF04991"/>
    </source>
</evidence>
<protein>
    <recommendedName>
        <fullName evidence="2">LicD/FKTN/FKRP nucleotidyltransferase domain-containing protein</fullName>
    </recommendedName>
</protein>
<feature type="compositionally biased region" description="Polar residues" evidence="1">
    <location>
        <begin position="104"/>
        <end position="115"/>
    </location>
</feature>
<gene>
    <name evidence="3" type="ORF">MNOR_LOCUS6933</name>
</gene>
<dbReference type="GO" id="GO:0009100">
    <property type="term" value="P:glycoprotein metabolic process"/>
    <property type="evidence" value="ECO:0007669"/>
    <property type="project" value="UniProtKB-ARBA"/>
</dbReference>
<reference evidence="3 4" key="1">
    <citation type="submission" date="2024-05" db="EMBL/GenBank/DDBJ databases">
        <authorList>
            <person name="Wallberg A."/>
        </authorList>
    </citation>
    <scope>NUCLEOTIDE SEQUENCE [LARGE SCALE GENOMIC DNA]</scope>
</reference>
<evidence type="ECO:0000313" key="4">
    <source>
        <dbReference type="Proteomes" id="UP001497623"/>
    </source>
</evidence>
<dbReference type="Proteomes" id="UP001497623">
    <property type="component" value="Unassembled WGS sequence"/>
</dbReference>
<organism evidence="3 4">
    <name type="scientific">Meganyctiphanes norvegica</name>
    <name type="common">Northern krill</name>
    <name type="synonym">Thysanopoda norvegica</name>
    <dbReference type="NCBI Taxonomy" id="48144"/>
    <lineage>
        <taxon>Eukaryota</taxon>
        <taxon>Metazoa</taxon>
        <taxon>Ecdysozoa</taxon>
        <taxon>Arthropoda</taxon>
        <taxon>Crustacea</taxon>
        <taxon>Multicrustacea</taxon>
        <taxon>Malacostraca</taxon>
        <taxon>Eumalacostraca</taxon>
        <taxon>Eucarida</taxon>
        <taxon>Euphausiacea</taxon>
        <taxon>Euphausiidae</taxon>
        <taxon>Meganyctiphanes</taxon>
    </lineage>
</organism>
<dbReference type="PANTHER" id="PTHR13627">
    <property type="entry name" value="FUKUTIN RELATED PROTEIN"/>
    <property type="match status" value="1"/>
</dbReference>
<dbReference type="PANTHER" id="PTHR13627:SF34">
    <property type="entry name" value="RIBITOL-5-PHOSPHATE TRANSFERASE"/>
    <property type="match status" value="1"/>
</dbReference>
<dbReference type="InterPro" id="IPR007074">
    <property type="entry name" value="LicD/FKTN/FKRP_NTP_transf"/>
</dbReference>
<dbReference type="InterPro" id="IPR052613">
    <property type="entry name" value="LicD_transferase"/>
</dbReference>
<evidence type="ECO:0000256" key="1">
    <source>
        <dbReference type="SAM" id="MobiDB-lite"/>
    </source>
</evidence>
<dbReference type="EMBL" id="CAXKWB010002955">
    <property type="protein sequence ID" value="CAL4068051.1"/>
    <property type="molecule type" value="Genomic_DNA"/>
</dbReference>
<dbReference type="Pfam" id="PF04991">
    <property type="entry name" value="LicD"/>
    <property type="match status" value="1"/>
</dbReference>
<feature type="domain" description="LicD/FKTN/FKRP nucleotidyltransferase" evidence="2">
    <location>
        <begin position="441"/>
        <end position="500"/>
    </location>
</feature>
<comment type="caution">
    <text evidence="3">The sequence shown here is derived from an EMBL/GenBank/DDBJ whole genome shotgun (WGS) entry which is preliminary data.</text>
</comment>
<dbReference type="AlphaFoldDB" id="A0AAV2Q3C4"/>
<feature type="region of interest" description="Disordered" evidence="1">
    <location>
        <begin position="101"/>
        <end position="137"/>
    </location>
</feature>